<evidence type="ECO:0000256" key="1">
    <source>
        <dbReference type="SAM" id="MobiDB-lite"/>
    </source>
</evidence>
<feature type="region of interest" description="Disordered" evidence="1">
    <location>
        <begin position="83"/>
        <end position="106"/>
    </location>
</feature>
<dbReference type="Proteomes" id="UP000654075">
    <property type="component" value="Unassembled WGS sequence"/>
</dbReference>
<comment type="caution">
    <text evidence="2">The sequence shown here is derived from an EMBL/GenBank/DDBJ whole genome shotgun (WGS) entry which is preliminary data.</text>
</comment>
<dbReference type="AlphaFoldDB" id="A0A813FQ48"/>
<proteinExistence type="predicted"/>
<protein>
    <submittedName>
        <fullName evidence="2">Uncharacterized protein</fullName>
    </submittedName>
</protein>
<dbReference type="EMBL" id="CAJNNV010025818">
    <property type="protein sequence ID" value="CAE8616217.1"/>
    <property type="molecule type" value="Genomic_DNA"/>
</dbReference>
<name>A0A813FQ48_POLGL</name>
<reference evidence="2" key="1">
    <citation type="submission" date="2021-02" db="EMBL/GenBank/DDBJ databases">
        <authorList>
            <person name="Dougan E. K."/>
            <person name="Rhodes N."/>
            <person name="Thang M."/>
            <person name="Chan C."/>
        </authorList>
    </citation>
    <scope>NUCLEOTIDE SEQUENCE</scope>
</reference>
<feature type="compositionally biased region" description="Low complexity" evidence="1">
    <location>
        <begin position="83"/>
        <end position="98"/>
    </location>
</feature>
<sequence>MPPEKRWRPVAAPPKNSETRVEDWKKHPRLQKHLQRFLGSPEPGKVLSRYSVQAQNLNPDKLLRIAVHVGAWVALLPLDQAATSTPTTATTTAAASPSGEEGVSQPSPVQLLADILRLRGRAKITDWLQGVLHLVALRLQDVRREVQGQAARPWVELRRSMPKAIWRELRTQRPAIPRCGESKEQQESADQVALLKRKTPPEQGETAGPRAEQAVRRFHRDGAAFSNATLEARALHVDGLEDRLVEAVSSESWDQLCALVREAAAALAAPRQRAVLSEAGAAMLEDAQERLQADLQSKLRKLVCRGLGYLDSSDVGTASLLEPALSVMKLLIERFEVRGKLQEARAAKQWLRLQGILTAEATTNLESLQPEGSCSGEVVRILGSKKTVTGPDRGVVKSGVYTPNTKIQSIPLVHNTGRDVILTCNKCGLFELKSSWVFDYRGELRTLFPHSGHPACEGKFVPADATIPVLADKPDYLDVCPHGGQRRQCVKCGGSRICEHKRRRDSCPQCLAAGYKKQKRTVRTQ</sequence>
<keyword evidence="3" id="KW-1185">Reference proteome</keyword>
<feature type="region of interest" description="Disordered" evidence="1">
    <location>
        <begin position="1"/>
        <end position="25"/>
    </location>
</feature>
<organism evidence="2 3">
    <name type="scientific">Polarella glacialis</name>
    <name type="common">Dinoflagellate</name>
    <dbReference type="NCBI Taxonomy" id="89957"/>
    <lineage>
        <taxon>Eukaryota</taxon>
        <taxon>Sar</taxon>
        <taxon>Alveolata</taxon>
        <taxon>Dinophyceae</taxon>
        <taxon>Suessiales</taxon>
        <taxon>Suessiaceae</taxon>
        <taxon>Polarella</taxon>
    </lineage>
</organism>
<accession>A0A813FQ48</accession>
<evidence type="ECO:0000313" key="3">
    <source>
        <dbReference type="Proteomes" id="UP000654075"/>
    </source>
</evidence>
<gene>
    <name evidence="2" type="ORF">PGLA1383_LOCUS33919</name>
</gene>
<evidence type="ECO:0000313" key="2">
    <source>
        <dbReference type="EMBL" id="CAE8616217.1"/>
    </source>
</evidence>